<gene>
    <name evidence="1" type="ORF">E8E12_009051</name>
</gene>
<dbReference type="Proteomes" id="UP000758155">
    <property type="component" value="Unassembled WGS sequence"/>
</dbReference>
<evidence type="ECO:0000313" key="1">
    <source>
        <dbReference type="EMBL" id="KAF3041378.1"/>
    </source>
</evidence>
<keyword evidence="2" id="KW-1185">Reference proteome</keyword>
<comment type="caution">
    <text evidence="1">The sequence shown here is derived from an EMBL/GenBank/DDBJ whole genome shotgun (WGS) entry which is preliminary data.</text>
</comment>
<dbReference type="OrthoDB" id="3790311at2759"/>
<organism evidence="1 2">
    <name type="scientific">Didymella heteroderae</name>
    <dbReference type="NCBI Taxonomy" id="1769908"/>
    <lineage>
        <taxon>Eukaryota</taxon>
        <taxon>Fungi</taxon>
        <taxon>Dikarya</taxon>
        <taxon>Ascomycota</taxon>
        <taxon>Pezizomycotina</taxon>
        <taxon>Dothideomycetes</taxon>
        <taxon>Pleosporomycetidae</taxon>
        <taxon>Pleosporales</taxon>
        <taxon>Pleosporineae</taxon>
        <taxon>Didymellaceae</taxon>
        <taxon>Didymella</taxon>
    </lineage>
</organism>
<protein>
    <submittedName>
        <fullName evidence="1">Uncharacterized protein</fullName>
    </submittedName>
</protein>
<name>A0A9P4WTE5_9PLEO</name>
<accession>A0A9P4WTE5</accession>
<sequence length="186" mass="20141">MQYPTYCDLADKPHSLFLPTMDELITKIEQILDYEFEASSICRDALVASKKQSCLANLASLPNFGGQDILAQAAKDSGIASLFRVSKKGGVVSGEKNYLRCLDPERQSFVDGKLATTVKALLGAIMDESQDENYVLHAAFCLGFEEVVESAEVVTASECGVDLLGVKELTLVQCARVSIPVVESLI</sequence>
<dbReference type="AlphaFoldDB" id="A0A9P4WTE5"/>
<reference evidence="1" key="1">
    <citation type="submission" date="2019-04" db="EMBL/GenBank/DDBJ databases">
        <title>Sequencing of skin fungus with MAO and IRED activity.</title>
        <authorList>
            <person name="Marsaioli A.J."/>
            <person name="Bonatto J.M.C."/>
            <person name="Reis Junior O."/>
        </authorList>
    </citation>
    <scope>NUCLEOTIDE SEQUENCE</scope>
    <source>
        <strain evidence="1">28M1</strain>
    </source>
</reference>
<proteinExistence type="predicted"/>
<dbReference type="EMBL" id="SWKV01000021">
    <property type="protein sequence ID" value="KAF3041378.1"/>
    <property type="molecule type" value="Genomic_DNA"/>
</dbReference>
<evidence type="ECO:0000313" key="2">
    <source>
        <dbReference type="Proteomes" id="UP000758155"/>
    </source>
</evidence>